<evidence type="ECO:0000256" key="1">
    <source>
        <dbReference type="SAM" id="Coils"/>
    </source>
</evidence>
<feature type="coiled-coil region" evidence="1">
    <location>
        <begin position="47"/>
        <end position="74"/>
    </location>
</feature>
<feature type="transmembrane region" description="Helical" evidence="2">
    <location>
        <begin position="30"/>
        <end position="47"/>
    </location>
</feature>
<evidence type="ECO:0000256" key="2">
    <source>
        <dbReference type="SAM" id="Phobius"/>
    </source>
</evidence>
<evidence type="ECO:0008006" key="5">
    <source>
        <dbReference type="Google" id="ProtNLM"/>
    </source>
</evidence>
<gene>
    <name evidence="3" type="ORF">GCM10009020_23320</name>
</gene>
<reference evidence="3 4" key="1">
    <citation type="journal article" date="2019" name="Int. J. Syst. Evol. Microbiol.">
        <title>The Global Catalogue of Microorganisms (GCM) 10K type strain sequencing project: providing services to taxonomists for standard genome sequencing and annotation.</title>
        <authorList>
            <consortium name="The Broad Institute Genomics Platform"/>
            <consortium name="The Broad Institute Genome Sequencing Center for Infectious Disease"/>
            <person name="Wu L."/>
            <person name="Ma J."/>
        </authorList>
    </citation>
    <scope>NUCLEOTIDE SEQUENCE [LARGE SCALE GENOMIC DNA]</scope>
    <source>
        <strain evidence="3 4">JCM 16328</strain>
    </source>
</reference>
<dbReference type="EMBL" id="BAAADV010000004">
    <property type="protein sequence ID" value="GAA0675070.1"/>
    <property type="molecule type" value="Genomic_DNA"/>
</dbReference>
<name>A0AAV3TBL5_9EURY</name>
<accession>A0AAV3TBL5</accession>
<keyword evidence="2" id="KW-0472">Membrane</keyword>
<keyword evidence="4" id="KW-1185">Reference proteome</keyword>
<comment type="caution">
    <text evidence="3">The sequence shown here is derived from an EMBL/GenBank/DDBJ whole genome shotgun (WGS) entry which is preliminary data.</text>
</comment>
<evidence type="ECO:0000313" key="4">
    <source>
        <dbReference type="Proteomes" id="UP001500420"/>
    </source>
</evidence>
<keyword evidence="2" id="KW-1133">Transmembrane helix</keyword>
<proteinExistence type="predicted"/>
<dbReference type="RefSeq" id="WP_343774196.1">
    <property type="nucleotide sequence ID" value="NZ_BAAADV010000004.1"/>
</dbReference>
<keyword evidence="2" id="KW-0812">Transmembrane</keyword>
<dbReference type="AlphaFoldDB" id="A0AAV3TBL5"/>
<keyword evidence="1" id="KW-0175">Coiled coil</keyword>
<dbReference type="Proteomes" id="UP001500420">
    <property type="component" value="Unassembled WGS sequence"/>
</dbReference>
<sequence>MSVDGIYVLASLLVLPVGILLFLLSGAAGLLLGGVLLVVLGVFWNAVQKAERRIQDLERRVETLEADREDSIVDDGK</sequence>
<evidence type="ECO:0000313" key="3">
    <source>
        <dbReference type="EMBL" id="GAA0675070.1"/>
    </source>
</evidence>
<protein>
    <recommendedName>
        <fullName evidence="5">DUF4229 domain-containing protein</fullName>
    </recommendedName>
</protein>
<feature type="transmembrane region" description="Helical" evidence="2">
    <location>
        <begin position="7"/>
        <end position="24"/>
    </location>
</feature>
<organism evidence="3 4">
    <name type="scientific">Natronoarchaeum mannanilyticum</name>
    <dbReference type="NCBI Taxonomy" id="926360"/>
    <lineage>
        <taxon>Archaea</taxon>
        <taxon>Methanobacteriati</taxon>
        <taxon>Methanobacteriota</taxon>
        <taxon>Stenosarchaea group</taxon>
        <taxon>Halobacteria</taxon>
        <taxon>Halobacteriales</taxon>
        <taxon>Natronoarchaeaceae</taxon>
    </lineage>
</organism>